<dbReference type="RefSeq" id="XP_037217190.1">
    <property type="nucleotide sequence ID" value="XM_037365778.1"/>
</dbReference>
<evidence type="ECO:0000256" key="1">
    <source>
        <dbReference type="SAM" id="SignalP"/>
    </source>
</evidence>
<dbReference type="Proteomes" id="UP000636479">
    <property type="component" value="Unassembled WGS sequence"/>
</dbReference>
<accession>A0A8H6SDP2</accession>
<dbReference type="EMBL" id="JACAZF010000008">
    <property type="protein sequence ID" value="KAF7296831.1"/>
    <property type="molecule type" value="Genomic_DNA"/>
</dbReference>
<keyword evidence="2" id="KW-0378">Hydrolase</keyword>
<organism evidence="2 3">
    <name type="scientific">Mycena indigotica</name>
    <dbReference type="NCBI Taxonomy" id="2126181"/>
    <lineage>
        <taxon>Eukaryota</taxon>
        <taxon>Fungi</taxon>
        <taxon>Dikarya</taxon>
        <taxon>Basidiomycota</taxon>
        <taxon>Agaricomycotina</taxon>
        <taxon>Agaricomycetes</taxon>
        <taxon>Agaricomycetidae</taxon>
        <taxon>Agaricales</taxon>
        <taxon>Marasmiineae</taxon>
        <taxon>Mycenaceae</taxon>
        <taxon>Mycena</taxon>
    </lineage>
</organism>
<feature type="chain" id="PRO_5034576798" evidence="1">
    <location>
        <begin position="23"/>
        <end position="139"/>
    </location>
</feature>
<dbReference type="AlphaFoldDB" id="A0A8H6SDP2"/>
<keyword evidence="1" id="KW-0732">Signal</keyword>
<dbReference type="InterPro" id="IPR017853">
    <property type="entry name" value="GH"/>
</dbReference>
<feature type="signal peptide" evidence="1">
    <location>
        <begin position="1"/>
        <end position="22"/>
    </location>
</feature>
<keyword evidence="3" id="KW-1185">Reference proteome</keyword>
<reference evidence="2" key="1">
    <citation type="submission" date="2020-05" db="EMBL/GenBank/DDBJ databases">
        <title>Mycena genomes resolve the evolution of fungal bioluminescence.</title>
        <authorList>
            <person name="Tsai I.J."/>
        </authorList>
    </citation>
    <scope>NUCLEOTIDE SEQUENCE</scope>
    <source>
        <strain evidence="2">171206Taipei</strain>
    </source>
</reference>
<evidence type="ECO:0000313" key="3">
    <source>
        <dbReference type="Proteomes" id="UP000636479"/>
    </source>
</evidence>
<dbReference type="Gene3D" id="3.20.20.80">
    <property type="entry name" value="Glycosidases"/>
    <property type="match status" value="1"/>
</dbReference>
<dbReference type="OrthoDB" id="3062036at2759"/>
<dbReference type="GeneID" id="59348294"/>
<proteinExistence type="predicted"/>
<name>A0A8H6SDP2_9AGAR</name>
<comment type="caution">
    <text evidence="2">The sequence shown here is derived from an EMBL/GenBank/DDBJ whole genome shotgun (WGS) entry which is preliminary data.</text>
</comment>
<sequence>MLNGSPFTVIGLVLLLLYPKNSLWSKSSNAYSPALLGYNAADINQALADVANSGATVTRTMGFNEVTSASGIYFHLWNGKTETVNTGANGLGAFGECSPFLAWPTADTRAQDTSLVAAAKAYGIRLIVALTNNCISKIA</sequence>
<dbReference type="GO" id="GO:0016787">
    <property type="term" value="F:hydrolase activity"/>
    <property type="evidence" value="ECO:0007669"/>
    <property type="project" value="UniProtKB-KW"/>
</dbReference>
<gene>
    <name evidence="2" type="ORF">MIND_00914200</name>
</gene>
<dbReference type="SUPFAM" id="SSF51445">
    <property type="entry name" value="(Trans)glycosidases"/>
    <property type="match status" value="1"/>
</dbReference>
<protein>
    <submittedName>
        <fullName evidence="2">Carbohydrate-binding module family 1 protein/glycoside hydrolase family 5 protein</fullName>
    </submittedName>
</protein>
<evidence type="ECO:0000313" key="2">
    <source>
        <dbReference type="EMBL" id="KAF7296831.1"/>
    </source>
</evidence>